<feature type="region of interest" description="Sigma-70 factor domain-4" evidence="5">
    <location>
        <begin position="499"/>
        <end position="552"/>
    </location>
</feature>
<dbReference type="InterPro" id="IPR012760">
    <property type="entry name" value="RNA_pol_sigma_RpoD_C"/>
</dbReference>
<evidence type="ECO:0000256" key="4">
    <source>
        <dbReference type="ARBA" id="ARBA00023163"/>
    </source>
</evidence>
<dbReference type="InterPro" id="IPR007627">
    <property type="entry name" value="RNA_pol_sigma70_r2"/>
</dbReference>
<dbReference type="PANTHER" id="PTHR30603:SF59">
    <property type="entry name" value="RNA POLYMERASE PRINCIPAL SIGMA FACTOR HRDA"/>
    <property type="match status" value="1"/>
</dbReference>
<dbReference type="PROSITE" id="PS00716">
    <property type="entry name" value="SIGMA70_2"/>
    <property type="match status" value="1"/>
</dbReference>
<comment type="subunit">
    <text evidence="5">Interacts transiently with the RNA polymerase catalytic core.</text>
</comment>
<dbReference type="InterPro" id="IPR007624">
    <property type="entry name" value="RNA_pol_sigma70_r3"/>
</dbReference>
<evidence type="ECO:0000256" key="1">
    <source>
        <dbReference type="ARBA" id="ARBA00023015"/>
    </source>
</evidence>
<dbReference type="InterPro" id="IPR036388">
    <property type="entry name" value="WH-like_DNA-bd_sf"/>
</dbReference>
<dbReference type="InterPro" id="IPR014284">
    <property type="entry name" value="RNA_pol_sigma-70_dom"/>
</dbReference>
<comment type="function">
    <text evidence="5">Sigma factors are initiation factors that promote the attachment of RNA polymerase to specific initiation sites and are then released. This sigma factor is the primary sigma factor during exponential growth.</text>
</comment>
<sequence>MTAKTTRPTEQTTLPAAFQHEALTTLLAQGTQDGHVAMTQVRDALQAAEVTTPAAQKKVLRVFNDQAIEIRDDGTSQAAPRSRARKTAAKPAAKTASKPAPAAKPAKAAPRTAAKPEATDGEEGSAPTEAPAAGTAARKTAAKTTAAKTTAAKAPAKKTAAKKATTTRGAADAAAGEAPAPRKRAASRTATKKAAAKATDPVAEAVAEVDPEEADLKDDAVEGEEAGDKEGAGKVTGKDDDSFVLSTADDDDAPAQQVVTAGATADPVKDYLKQIGKVALLNAEQEVELAKRIEAGLFAEEKLNSGEKVDAKLKRELWWIAQDGKNAKNHLLEANLRLVVSLAKRYTGRGMLFLDLIQEGNLGLIRAVEKFDYTKGYKFSTYATWWIRQAITRAMADQARTIRIPVHMVEVINKLARVQRQMLQDLGREPTPEELAKELDMTPEKVVEVQKYGREPISLHTPLGEDGDSEFGDLIEDSEAVVPADAVSFTLLQEQLHSVLDTLSEREAGVVSMRFGLSDGQPKTLDEIGKVYGVTRERIRQIESKTMSKLRHPSRSQVLRDYLD</sequence>
<evidence type="ECO:0000259" key="8">
    <source>
        <dbReference type="PROSITE" id="PS00716"/>
    </source>
</evidence>
<evidence type="ECO:0000256" key="3">
    <source>
        <dbReference type="ARBA" id="ARBA00023125"/>
    </source>
</evidence>
<dbReference type="InterPro" id="IPR013325">
    <property type="entry name" value="RNA_pol_sigma_r2"/>
</dbReference>
<dbReference type="HAMAP" id="MF_00963">
    <property type="entry name" value="Sigma70_RpoD_SigA"/>
    <property type="match status" value="1"/>
</dbReference>
<dbReference type="RefSeq" id="WP_022921528.1">
    <property type="nucleotide sequence ID" value="NZ_BMLB01000003.1"/>
</dbReference>
<keyword evidence="10" id="KW-1185">Reference proteome</keyword>
<feature type="short sequence motif" description="Interaction with polymerase core subunit RpoC" evidence="5">
    <location>
        <begin position="355"/>
        <end position="358"/>
    </location>
</feature>
<feature type="compositionally biased region" description="Acidic residues" evidence="6">
    <location>
        <begin position="207"/>
        <end position="225"/>
    </location>
</feature>
<dbReference type="Gene3D" id="1.10.10.10">
    <property type="entry name" value="Winged helix-like DNA-binding domain superfamily/Winged helix DNA-binding domain"/>
    <property type="match status" value="2"/>
</dbReference>
<keyword evidence="1 5" id="KW-0805">Transcription regulation</keyword>
<dbReference type="InterPro" id="IPR013324">
    <property type="entry name" value="RNA_pol_sigma_r3/r4-like"/>
</dbReference>
<dbReference type="PANTHER" id="PTHR30603">
    <property type="entry name" value="RNA POLYMERASE SIGMA FACTOR RPO"/>
    <property type="match status" value="1"/>
</dbReference>
<dbReference type="InterPro" id="IPR007630">
    <property type="entry name" value="RNA_pol_sigma70_r4"/>
</dbReference>
<dbReference type="Pfam" id="PF04542">
    <property type="entry name" value="Sigma70_r2"/>
    <property type="match status" value="1"/>
</dbReference>
<protein>
    <recommendedName>
        <fullName evidence="5">RNA polymerase sigma factor SigA</fullName>
    </recommendedName>
</protein>
<dbReference type="InterPro" id="IPR028630">
    <property type="entry name" value="Sigma70_RpoD"/>
</dbReference>
<keyword evidence="5" id="KW-0963">Cytoplasm</keyword>
<dbReference type="InterPro" id="IPR050239">
    <property type="entry name" value="Sigma-70_RNA_pol_init_factors"/>
</dbReference>
<comment type="caution">
    <text evidence="9">The sequence shown here is derived from an EMBL/GenBank/DDBJ whole genome shotgun (WGS) entry which is preliminary data.</text>
</comment>
<organism evidence="9 10">
    <name type="scientific">Ornithinimicrobium pekingense</name>
    <dbReference type="NCBI Taxonomy" id="384677"/>
    <lineage>
        <taxon>Bacteria</taxon>
        <taxon>Bacillati</taxon>
        <taxon>Actinomycetota</taxon>
        <taxon>Actinomycetes</taxon>
        <taxon>Micrococcales</taxon>
        <taxon>Ornithinimicrobiaceae</taxon>
        <taxon>Ornithinimicrobium</taxon>
    </lineage>
</organism>
<comment type="subcellular location">
    <subcellularLocation>
        <location evidence="5">Cytoplasm</location>
    </subcellularLocation>
</comment>
<dbReference type="NCBIfam" id="NF005920">
    <property type="entry name" value="PRK07921.1"/>
    <property type="match status" value="1"/>
</dbReference>
<feature type="region of interest" description="Sigma-70 factor domain-2" evidence="5">
    <location>
        <begin position="331"/>
        <end position="401"/>
    </location>
</feature>
<evidence type="ECO:0000313" key="9">
    <source>
        <dbReference type="EMBL" id="GGK68475.1"/>
    </source>
</evidence>
<dbReference type="PRINTS" id="PR00046">
    <property type="entry name" value="SIGMA70FCT"/>
</dbReference>
<feature type="compositionally biased region" description="Low complexity" evidence="6">
    <location>
        <begin position="126"/>
        <end position="154"/>
    </location>
</feature>
<dbReference type="InterPro" id="IPR000943">
    <property type="entry name" value="RNA_pol_sigma70"/>
</dbReference>
<dbReference type="Pfam" id="PF00140">
    <property type="entry name" value="Sigma70_r1_2"/>
    <property type="match status" value="1"/>
</dbReference>
<feature type="domain" description="RNA polymerase sigma-70" evidence="8">
    <location>
        <begin position="524"/>
        <end position="550"/>
    </location>
</feature>
<keyword evidence="3 5" id="KW-0238">DNA-binding</keyword>
<comment type="similarity">
    <text evidence="5">Belongs to the sigma-70 factor family. RpoD/SigA subfamily.</text>
</comment>
<keyword evidence="4 5" id="KW-0804">Transcription</keyword>
<feature type="region of interest" description="Sigma-70 factor domain-3" evidence="5">
    <location>
        <begin position="410"/>
        <end position="486"/>
    </location>
</feature>
<reference evidence="10" key="1">
    <citation type="journal article" date="2019" name="Int. J. Syst. Evol. Microbiol.">
        <title>The Global Catalogue of Microorganisms (GCM) 10K type strain sequencing project: providing services to taxonomists for standard genome sequencing and annotation.</title>
        <authorList>
            <consortium name="The Broad Institute Genomics Platform"/>
            <consortium name="The Broad Institute Genome Sequencing Center for Infectious Disease"/>
            <person name="Wu L."/>
            <person name="Ma J."/>
        </authorList>
    </citation>
    <scope>NUCLEOTIDE SEQUENCE [LARGE SCALE GENOMIC DNA]</scope>
    <source>
        <strain evidence="10">CGMCC 1.5362</strain>
    </source>
</reference>
<dbReference type="CDD" id="cd06171">
    <property type="entry name" value="Sigma70_r4"/>
    <property type="match status" value="1"/>
</dbReference>
<dbReference type="PROSITE" id="PS00715">
    <property type="entry name" value="SIGMA70_1"/>
    <property type="match status" value="1"/>
</dbReference>
<feature type="compositionally biased region" description="Low complexity" evidence="6">
    <location>
        <begin position="196"/>
        <end position="206"/>
    </location>
</feature>
<dbReference type="EMBL" id="BMLB01000003">
    <property type="protein sequence ID" value="GGK68475.1"/>
    <property type="molecule type" value="Genomic_DNA"/>
</dbReference>
<feature type="compositionally biased region" description="Basic residues" evidence="6">
    <location>
        <begin position="181"/>
        <end position="195"/>
    </location>
</feature>
<accession>A0ABQ2F739</accession>
<keyword evidence="2 5" id="KW-0731">Sigma factor</keyword>
<gene>
    <name evidence="5" type="primary">sigA</name>
    <name evidence="9" type="ORF">GCM10011509_16110</name>
</gene>
<dbReference type="InterPro" id="IPR009042">
    <property type="entry name" value="RNA_pol_sigma70_r1_2"/>
</dbReference>
<dbReference type="Gene3D" id="1.10.601.10">
    <property type="entry name" value="RNA Polymerase Primary Sigma Factor"/>
    <property type="match status" value="2"/>
</dbReference>
<evidence type="ECO:0000256" key="5">
    <source>
        <dbReference type="HAMAP-Rule" id="MF_00963"/>
    </source>
</evidence>
<feature type="compositionally biased region" description="Low complexity" evidence="6">
    <location>
        <begin position="162"/>
        <end position="179"/>
    </location>
</feature>
<evidence type="ECO:0000259" key="7">
    <source>
        <dbReference type="PROSITE" id="PS00715"/>
    </source>
</evidence>
<dbReference type="NCBIfam" id="TIGR02937">
    <property type="entry name" value="sigma70-ECF"/>
    <property type="match status" value="1"/>
</dbReference>
<feature type="domain" description="RNA polymerase sigma-70" evidence="7">
    <location>
        <begin position="355"/>
        <end position="368"/>
    </location>
</feature>
<feature type="compositionally biased region" description="Low complexity" evidence="6">
    <location>
        <begin position="89"/>
        <end position="116"/>
    </location>
</feature>
<proteinExistence type="inferred from homology"/>
<dbReference type="SUPFAM" id="SSF88946">
    <property type="entry name" value="Sigma2 domain of RNA polymerase sigma factors"/>
    <property type="match status" value="1"/>
</dbReference>
<evidence type="ECO:0000256" key="2">
    <source>
        <dbReference type="ARBA" id="ARBA00023082"/>
    </source>
</evidence>
<dbReference type="Pfam" id="PF04545">
    <property type="entry name" value="Sigma70_r4"/>
    <property type="match status" value="1"/>
</dbReference>
<dbReference type="NCBIfam" id="NF004561">
    <property type="entry name" value="PRK05901.1-3"/>
    <property type="match status" value="1"/>
</dbReference>
<dbReference type="Proteomes" id="UP000662111">
    <property type="component" value="Unassembled WGS sequence"/>
</dbReference>
<dbReference type="NCBIfam" id="TIGR02393">
    <property type="entry name" value="RpoD_Cterm"/>
    <property type="match status" value="1"/>
</dbReference>
<dbReference type="Pfam" id="PF04539">
    <property type="entry name" value="Sigma70_r3"/>
    <property type="match status" value="1"/>
</dbReference>
<evidence type="ECO:0000313" key="10">
    <source>
        <dbReference type="Proteomes" id="UP000662111"/>
    </source>
</evidence>
<feature type="compositionally biased region" description="Basic and acidic residues" evidence="6">
    <location>
        <begin position="226"/>
        <end position="241"/>
    </location>
</feature>
<evidence type="ECO:0000256" key="6">
    <source>
        <dbReference type="SAM" id="MobiDB-lite"/>
    </source>
</evidence>
<feature type="DNA-binding region" description="H-T-H motif" evidence="5">
    <location>
        <begin position="525"/>
        <end position="544"/>
    </location>
</feature>
<dbReference type="SUPFAM" id="SSF88659">
    <property type="entry name" value="Sigma3 and sigma4 domains of RNA polymerase sigma factors"/>
    <property type="match status" value="2"/>
</dbReference>
<feature type="region of interest" description="Disordered" evidence="6">
    <location>
        <begin position="71"/>
        <end position="251"/>
    </location>
</feature>
<name>A0ABQ2F739_9MICO</name>